<dbReference type="Proteomes" id="UP000572817">
    <property type="component" value="Unassembled WGS sequence"/>
</dbReference>
<evidence type="ECO:0000313" key="2">
    <source>
        <dbReference type="EMBL" id="KAF4300841.1"/>
    </source>
</evidence>
<dbReference type="EMBL" id="WWBZ02000082">
    <property type="protein sequence ID" value="KAF4300841.1"/>
    <property type="molecule type" value="Genomic_DNA"/>
</dbReference>
<feature type="transmembrane region" description="Helical" evidence="1">
    <location>
        <begin position="126"/>
        <end position="149"/>
    </location>
</feature>
<dbReference type="Pfam" id="PF11915">
    <property type="entry name" value="DUF3433"/>
    <property type="match status" value="1"/>
</dbReference>
<dbReference type="PANTHER" id="PTHR37544">
    <property type="entry name" value="SPRAY-RELATED"/>
    <property type="match status" value="1"/>
</dbReference>
<sequence>MEALLILTTLVAICLFFPTYPRFTKNPESLAANAALLAKSPDLWAVLYGTGESLKKPFQRSFATHRFWAGEMRDSKRGTVYTHINVTVDSGITTNAESETTDVERESEAAEESKKPKWWRPMASTWPYRIAVIVLTIAVMIVLEVLYQYSVKNNGITNISINSYDLNGWLYVSTIIVAGTALAYGALDSTARLLHPFQELRRGKMQFQELLCEPLGHATILATVNSLRKRYFALAVILLTSLLSPALTIVTSGLFTTTTVSYQSTEALQIQNWLLVEDGGRADCNSESRIVSDAIAFNNLSYPRWTHDDLVFPEISLNTSATNSSLSSATSLTARLPSVRSRMNCQVQGFYTAANTSVRYSDGDKTWEMTIAAPPGCVTNEAAHNETAPGTMQLGGTFTSGGTGYMGNMATQYFINATCKNHVYLGGRILPKDPGSVAARMSLFAGSGVVRRLVGGEGGFERAFEGEVVRLGW</sequence>
<proteinExistence type="predicted"/>
<keyword evidence="3" id="KW-1185">Reference proteome</keyword>
<keyword evidence="1" id="KW-0812">Transmembrane</keyword>
<reference evidence="2" key="1">
    <citation type="submission" date="2020-04" db="EMBL/GenBank/DDBJ databases">
        <title>Genome Assembly and Annotation of Botryosphaeria dothidea sdau 11-99, a Latent Pathogen of Apple Fruit Ring Rot in China.</title>
        <authorList>
            <person name="Yu C."/>
            <person name="Diao Y."/>
            <person name="Lu Q."/>
            <person name="Zhao J."/>
            <person name="Cui S."/>
            <person name="Peng C."/>
            <person name="He B."/>
            <person name="Liu H."/>
        </authorList>
    </citation>
    <scope>NUCLEOTIDE SEQUENCE [LARGE SCALE GENOMIC DNA]</scope>
    <source>
        <strain evidence="2">Sdau11-99</strain>
    </source>
</reference>
<protein>
    <submittedName>
        <fullName evidence="2">Uncharacterized protein</fullName>
    </submittedName>
</protein>
<dbReference type="OrthoDB" id="3912677at2759"/>
<keyword evidence="1" id="KW-1133">Transmembrane helix</keyword>
<keyword evidence="1" id="KW-0472">Membrane</keyword>
<accession>A0A8H4IGM0</accession>
<dbReference type="PANTHER" id="PTHR37544:SF1">
    <property type="entry name" value="PHOSPHORIBOSYLAMINOIMIDAZOLE-SUCCINOCARBOXAMIDE SYNTHASE"/>
    <property type="match status" value="1"/>
</dbReference>
<evidence type="ECO:0000256" key="1">
    <source>
        <dbReference type="SAM" id="Phobius"/>
    </source>
</evidence>
<evidence type="ECO:0000313" key="3">
    <source>
        <dbReference type="Proteomes" id="UP000572817"/>
    </source>
</evidence>
<name>A0A8H4IGM0_9PEZI</name>
<feature type="transmembrane region" description="Helical" evidence="1">
    <location>
        <begin position="231"/>
        <end position="255"/>
    </location>
</feature>
<dbReference type="AlphaFoldDB" id="A0A8H4IGM0"/>
<feature type="transmembrane region" description="Helical" evidence="1">
    <location>
        <begin position="169"/>
        <end position="187"/>
    </location>
</feature>
<dbReference type="InterPro" id="IPR021840">
    <property type="entry name" value="DUF3433"/>
</dbReference>
<gene>
    <name evidence="2" type="ORF">GTA08_BOTSDO10935</name>
</gene>
<comment type="caution">
    <text evidence="2">The sequence shown here is derived from an EMBL/GenBank/DDBJ whole genome shotgun (WGS) entry which is preliminary data.</text>
</comment>
<organism evidence="2 3">
    <name type="scientific">Botryosphaeria dothidea</name>
    <dbReference type="NCBI Taxonomy" id="55169"/>
    <lineage>
        <taxon>Eukaryota</taxon>
        <taxon>Fungi</taxon>
        <taxon>Dikarya</taxon>
        <taxon>Ascomycota</taxon>
        <taxon>Pezizomycotina</taxon>
        <taxon>Dothideomycetes</taxon>
        <taxon>Dothideomycetes incertae sedis</taxon>
        <taxon>Botryosphaeriales</taxon>
        <taxon>Botryosphaeriaceae</taxon>
        <taxon>Botryosphaeria</taxon>
    </lineage>
</organism>